<evidence type="ECO:0000313" key="2">
    <source>
        <dbReference type="EMBL" id="BES88916.1"/>
    </source>
</evidence>
<dbReference type="Proteomes" id="UP001307889">
    <property type="component" value="Chromosome 1"/>
</dbReference>
<name>A0ABN7A9B9_9HEMI</name>
<accession>A0ABN7A9B9</accession>
<feature type="region of interest" description="Disordered" evidence="1">
    <location>
        <begin position="1"/>
        <end position="29"/>
    </location>
</feature>
<protein>
    <submittedName>
        <fullName evidence="2">Uncharacterized protein</fullName>
    </submittedName>
</protein>
<dbReference type="EMBL" id="AP028909">
    <property type="protein sequence ID" value="BES88916.1"/>
    <property type="molecule type" value="Genomic_DNA"/>
</dbReference>
<gene>
    <name evidence="2" type="ORF">NTJ_01723</name>
</gene>
<reference evidence="2 3" key="1">
    <citation type="submission" date="2023-09" db="EMBL/GenBank/DDBJ databases">
        <title>Nesidiocoris tenuis whole genome shotgun sequence.</title>
        <authorList>
            <person name="Shibata T."/>
            <person name="Shimoda M."/>
            <person name="Kobayashi T."/>
            <person name="Uehara T."/>
        </authorList>
    </citation>
    <scope>NUCLEOTIDE SEQUENCE [LARGE SCALE GENOMIC DNA]</scope>
    <source>
        <strain evidence="2 3">Japan</strain>
    </source>
</reference>
<evidence type="ECO:0000256" key="1">
    <source>
        <dbReference type="SAM" id="MobiDB-lite"/>
    </source>
</evidence>
<sequence length="71" mass="8129">MMTTEKLRKVRQETLHHHADWSAEEDGRGRKLLFRCRPPPGGRSPSPRMKGTVAPDVGETYMVTIHEDTDQ</sequence>
<evidence type="ECO:0000313" key="3">
    <source>
        <dbReference type="Proteomes" id="UP001307889"/>
    </source>
</evidence>
<organism evidence="2 3">
    <name type="scientific">Nesidiocoris tenuis</name>
    <dbReference type="NCBI Taxonomy" id="355587"/>
    <lineage>
        <taxon>Eukaryota</taxon>
        <taxon>Metazoa</taxon>
        <taxon>Ecdysozoa</taxon>
        <taxon>Arthropoda</taxon>
        <taxon>Hexapoda</taxon>
        <taxon>Insecta</taxon>
        <taxon>Pterygota</taxon>
        <taxon>Neoptera</taxon>
        <taxon>Paraneoptera</taxon>
        <taxon>Hemiptera</taxon>
        <taxon>Heteroptera</taxon>
        <taxon>Panheteroptera</taxon>
        <taxon>Cimicomorpha</taxon>
        <taxon>Miridae</taxon>
        <taxon>Dicyphina</taxon>
        <taxon>Nesidiocoris</taxon>
    </lineage>
</organism>
<proteinExistence type="predicted"/>
<keyword evidence="3" id="KW-1185">Reference proteome</keyword>